<evidence type="ECO:0000256" key="3">
    <source>
        <dbReference type="ARBA" id="ARBA00022723"/>
    </source>
</evidence>
<proteinExistence type="inferred from homology"/>
<keyword evidence="6" id="KW-0067">ATP-binding</keyword>
<dbReference type="PRINTS" id="PR00959">
    <property type="entry name" value="MEVGALKINASE"/>
</dbReference>
<dbReference type="SUPFAM" id="SSF55060">
    <property type="entry name" value="GHMP Kinase, C-terminal domain"/>
    <property type="match status" value="1"/>
</dbReference>
<sequence length="411" mass="42004">MNEVPLGYEYFSSQFGGAPDGLWSAPGRVNLIGEHTDYNDGFAFPLAIDKRTTVAARARADRRLRVASRDFPGVVEVSLDGLDPDSLTGWAAYPLGVVWALTQAAAGGGGAAPGGAASGAARPGSAGAAGPGAVSRLAGMDLALTSDVPAGAGLSSSAAIECAVALALNDLWDLGLDRQALARVGQLAENRVVGAPTGIMDQSASLLGEPDHGILLDCQSLLTEAVALGFAGAGLRLLVIDTRTSHSHADGGYASRRRSCEDGARSMAVGSLRALGPEDLPRAAAVLDGQTYRRVRHIITENQRVLDTVAALRTSGAAAIGPFLNDSHTSMRDDFEISTPELDLAVSSAQELGAIGARMTGGGFGGAALALVRDDDAARVSAGIAGHFARAGYTAPHIFPVTASEGARRDL</sequence>
<keyword evidence="5 14" id="KW-0418">Kinase</keyword>
<keyword evidence="2" id="KW-0808">Transferase</keyword>
<keyword evidence="9" id="KW-0119">Carbohydrate metabolism</keyword>
<comment type="caution">
    <text evidence="14">The sequence shown here is derived from an EMBL/GenBank/DDBJ whole genome shotgun (WGS) entry which is preliminary data.</text>
</comment>
<dbReference type="PROSITE" id="PS00627">
    <property type="entry name" value="GHMP_KINASES_ATP"/>
    <property type="match status" value="1"/>
</dbReference>
<dbReference type="SUPFAM" id="SSF54211">
    <property type="entry name" value="Ribosomal protein S5 domain 2-like"/>
    <property type="match status" value="1"/>
</dbReference>
<evidence type="ECO:0000256" key="9">
    <source>
        <dbReference type="ARBA" id="ARBA00023277"/>
    </source>
</evidence>
<feature type="domain" description="GHMP kinase C-terminal" evidence="12">
    <location>
        <begin position="310"/>
        <end position="384"/>
    </location>
</feature>
<evidence type="ECO:0000256" key="8">
    <source>
        <dbReference type="ARBA" id="ARBA00023144"/>
    </source>
</evidence>
<dbReference type="InterPro" id="IPR019539">
    <property type="entry name" value="GalKase_N"/>
</dbReference>
<dbReference type="PRINTS" id="PR00473">
    <property type="entry name" value="GALCTOKINASE"/>
</dbReference>
<evidence type="ECO:0000256" key="2">
    <source>
        <dbReference type="ARBA" id="ARBA00022679"/>
    </source>
</evidence>
<evidence type="ECO:0000256" key="7">
    <source>
        <dbReference type="ARBA" id="ARBA00022842"/>
    </source>
</evidence>
<name>A0A495EEW0_9MICC</name>
<dbReference type="GO" id="GO:0006012">
    <property type="term" value="P:galactose metabolic process"/>
    <property type="evidence" value="ECO:0007669"/>
    <property type="project" value="UniProtKB-UniRule"/>
</dbReference>
<accession>A0A495EEW0</accession>
<dbReference type="AlphaFoldDB" id="A0A495EEW0"/>
<dbReference type="InterPro" id="IPR000705">
    <property type="entry name" value="Galactokinase"/>
</dbReference>
<dbReference type="PIRSF" id="PIRSF000530">
    <property type="entry name" value="Galactokinase"/>
    <property type="match status" value="1"/>
</dbReference>
<dbReference type="InterPro" id="IPR006204">
    <property type="entry name" value="GHMP_kinase_N_dom"/>
</dbReference>
<evidence type="ECO:0000256" key="6">
    <source>
        <dbReference type="ARBA" id="ARBA00022840"/>
    </source>
</evidence>
<keyword evidence="3" id="KW-0479">Metal-binding</keyword>
<evidence type="ECO:0000256" key="5">
    <source>
        <dbReference type="ARBA" id="ARBA00022777"/>
    </source>
</evidence>
<dbReference type="InterPro" id="IPR014721">
    <property type="entry name" value="Ribsml_uS5_D2-typ_fold_subgr"/>
</dbReference>
<feature type="domain" description="Galactokinase N-terminal" evidence="13">
    <location>
        <begin position="10"/>
        <end position="57"/>
    </location>
</feature>
<dbReference type="Gene3D" id="3.30.70.890">
    <property type="entry name" value="GHMP kinase, C-terminal domain"/>
    <property type="match status" value="1"/>
</dbReference>
<dbReference type="PANTHER" id="PTHR10457">
    <property type="entry name" value="MEVALONATE KINASE/GALACTOKINASE"/>
    <property type="match status" value="1"/>
</dbReference>
<reference evidence="14 15" key="1">
    <citation type="submission" date="2018-10" db="EMBL/GenBank/DDBJ databases">
        <title>Genomic Encyclopedia of Type Strains, Phase IV (KMG-IV): sequencing the most valuable type-strain genomes for metagenomic binning, comparative biology and taxonomic classification.</title>
        <authorList>
            <person name="Goeker M."/>
        </authorList>
    </citation>
    <scope>NUCLEOTIDE SEQUENCE [LARGE SCALE GENOMIC DNA]</scope>
    <source>
        <strain evidence="14 15">DSM 25586</strain>
    </source>
</reference>
<comment type="similarity">
    <text evidence="1">Belongs to the GHMP kinase family. GalK subfamily.</text>
</comment>
<keyword evidence="8" id="KW-0299">Galactose metabolism</keyword>
<organism evidence="14 15">
    <name type="scientific">Arthrobacter oryzae</name>
    <dbReference type="NCBI Taxonomy" id="409290"/>
    <lineage>
        <taxon>Bacteria</taxon>
        <taxon>Bacillati</taxon>
        <taxon>Actinomycetota</taxon>
        <taxon>Actinomycetes</taxon>
        <taxon>Micrococcales</taxon>
        <taxon>Micrococcaceae</taxon>
        <taxon>Arthrobacter</taxon>
    </lineage>
</organism>
<evidence type="ECO:0000259" key="12">
    <source>
        <dbReference type="Pfam" id="PF08544"/>
    </source>
</evidence>
<dbReference type="Pfam" id="PF10509">
    <property type="entry name" value="GalKase_gal_bdg"/>
    <property type="match status" value="1"/>
</dbReference>
<dbReference type="Pfam" id="PF08544">
    <property type="entry name" value="GHMP_kinases_C"/>
    <property type="match status" value="1"/>
</dbReference>
<dbReference type="RefSeq" id="WP_120954607.1">
    <property type="nucleotide sequence ID" value="NZ_RBIR01000007.1"/>
</dbReference>
<evidence type="ECO:0000259" key="13">
    <source>
        <dbReference type="Pfam" id="PF10509"/>
    </source>
</evidence>
<keyword evidence="4" id="KW-0547">Nucleotide-binding</keyword>
<dbReference type="FunFam" id="3.30.70.890:FF:000001">
    <property type="entry name" value="Galactokinase"/>
    <property type="match status" value="1"/>
</dbReference>
<gene>
    <name evidence="14" type="ORF">C8D78_2954</name>
</gene>
<dbReference type="EMBL" id="RBIR01000007">
    <property type="protein sequence ID" value="RKR15434.1"/>
    <property type="molecule type" value="Genomic_DNA"/>
</dbReference>
<keyword evidence="7" id="KW-0460">Magnesium</keyword>
<evidence type="ECO:0000256" key="10">
    <source>
        <dbReference type="NCBIfam" id="TIGR00131"/>
    </source>
</evidence>
<evidence type="ECO:0000313" key="14">
    <source>
        <dbReference type="EMBL" id="RKR15434.1"/>
    </source>
</evidence>
<dbReference type="EC" id="2.7.1.6" evidence="10"/>
<dbReference type="NCBIfam" id="TIGR00131">
    <property type="entry name" value="gal_kin"/>
    <property type="match status" value="1"/>
</dbReference>
<dbReference type="GO" id="GO:0046872">
    <property type="term" value="F:metal ion binding"/>
    <property type="evidence" value="ECO:0007669"/>
    <property type="project" value="UniProtKB-KW"/>
</dbReference>
<evidence type="ECO:0000256" key="4">
    <source>
        <dbReference type="ARBA" id="ARBA00022741"/>
    </source>
</evidence>
<dbReference type="InterPro" id="IPR006206">
    <property type="entry name" value="Mevalonate/galactokinase"/>
</dbReference>
<dbReference type="InterPro" id="IPR019741">
    <property type="entry name" value="Galactokinase_CS"/>
</dbReference>
<dbReference type="InterPro" id="IPR006203">
    <property type="entry name" value="GHMP_knse_ATP-bd_CS"/>
</dbReference>
<evidence type="ECO:0000313" key="15">
    <source>
        <dbReference type="Proteomes" id="UP000276055"/>
    </source>
</evidence>
<evidence type="ECO:0000259" key="11">
    <source>
        <dbReference type="Pfam" id="PF00288"/>
    </source>
</evidence>
<dbReference type="InterPro" id="IPR036554">
    <property type="entry name" value="GHMP_kinase_C_sf"/>
</dbReference>
<dbReference type="GO" id="GO:0004335">
    <property type="term" value="F:galactokinase activity"/>
    <property type="evidence" value="ECO:0007669"/>
    <property type="project" value="UniProtKB-UniRule"/>
</dbReference>
<evidence type="ECO:0000256" key="1">
    <source>
        <dbReference type="ARBA" id="ARBA00006566"/>
    </source>
</evidence>
<dbReference type="PROSITE" id="PS00106">
    <property type="entry name" value="GALACTOKINASE"/>
    <property type="match status" value="1"/>
</dbReference>
<dbReference type="Proteomes" id="UP000276055">
    <property type="component" value="Unassembled WGS sequence"/>
</dbReference>
<feature type="domain" description="GHMP kinase N-terminal" evidence="11">
    <location>
        <begin position="138"/>
        <end position="208"/>
    </location>
</feature>
<dbReference type="GO" id="GO:0005524">
    <property type="term" value="F:ATP binding"/>
    <property type="evidence" value="ECO:0007669"/>
    <property type="project" value="UniProtKB-UniRule"/>
</dbReference>
<dbReference type="Pfam" id="PF00288">
    <property type="entry name" value="GHMP_kinases_N"/>
    <property type="match status" value="1"/>
</dbReference>
<dbReference type="InterPro" id="IPR020568">
    <property type="entry name" value="Ribosomal_Su5_D2-typ_SF"/>
</dbReference>
<dbReference type="Gene3D" id="3.30.230.10">
    <property type="match status" value="1"/>
</dbReference>
<dbReference type="OrthoDB" id="250531at2"/>
<dbReference type="InterPro" id="IPR013750">
    <property type="entry name" value="GHMP_kinase_C_dom"/>
</dbReference>
<protein>
    <recommendedName>
        <fullName evidence="10">Galactokinase</fullName>
        <ecNumber evidence="10">2.7.1.6</ecNumber>
    </recommendedName>
</protein>
<dbReference type="GO" id="GO:0005829">
    <property type="term" value="C:cytosol"/>
    <property type="evidence" value="ECO:0007669"/>
    <property type="project" value="TreeGrafter"/>
</dbReference>
<dbReference type="PANTHER" id="PTHR10457:SF7">
    <property type="entry name" value="GALACTOKINASE-RELATED"/>
    <property type="match status" value="1"/>
</dbReference>